<comment type="caution">
    <text evidence="1">The sequence shown here is derived from an EMBL/GenBank/DDBJ whole genome shotgun (WGS) entry which is preliminary data.</text>
</comment>
<evidence type="ECO:0000313" key="1">
    <source>
        <dbReference type="EMBL" id="MFD0883616.1"/>
    </source>
</evidence>
<sequence length="71" mass="7979">MHDDKAIVPASTIPGRRLITGDQSHFWAFRRKPFSNEARQAGAEPDVDADTFDEIRVLVERQEEIARGVAS</sequence>
<keyword evidence="2" id="KW-1185">Reference proteome</keyword>
<reference evidence="2" key="1">
    <citation type="journal article" date="2019" name="Int. J. Syst. Evol. Microbiol.">
        <title>The Global Catalogue of Microorganisms (GCM) 10K type strain sequencing project: providing services to taxonomists for standard genome sequencing and annotation.</title>
        <authorList>
            <consortium name="The Broad Institute Genomics Platform"/>
            <consortium name="The Broad Institute Genome Sequencing Center for Infectious Disease"/>
            <person name="Wu L."/>
            <person name="Ma J."/>
        </authorList>
    </citation>
    <scope>NUCLEOTIDE SEQUENCE [LARGE SCALE GENOMIC DNA]</scope>
    <source>
        <strain evidence="2">CCUG 62974</strain>
    </source>
</reference>
<name>A0ABW3DIB4_9ACTN</name>
<protein>
    <submittedName>
        <fullName evidence="1">Uncharacterized protein</fullName>
    </submittedName>
</protein>
<dbReference type="EMBL" id="JBHTHX010000055">
    <property type="protein sequence ID" value="MFD0883616.1"/>
    <property type="molecule type" value="Genomic_DNA"/>
</dbReference>
<accession>A0ABW3DIB4</accession>
<proteinExistence type="predicted"/>
<gene>
    <name evidence="1" type="ORF">ACFQ08_03450</name>
</gene>
<dbReference type="Proteomes" id="UP001597024">
    <property type="component" value="Unassembled WGS sequence"/>
</dbReference>
<organism evidence="1 2">
    <name type="scientific">Streptosporangium algeriense</name>
    <dbReference type="NCBI Taxonomy" id="1682748"/>
    <lineage>
        <taxon>Bacteria</taxon>
        <taxon>Bacillati</taxon>
        <taxon>Actinomycetota</taxon>
        <taxon>Actinomycetes</taxon>
        <taxon>Streptosporangiales</taxon>
        <taxon>Streptosporangiaceae</taxon>
        <taxon>Streptosporangium</taxon>
    </lineage>
</organism>
<evidence type="ECO:0000313" key="2">
    <source>
        <dbReference type="Proteomes" id="UP001597024"/>
    </source>
</evidence>